<dbReference type="SUPFAM" id="SSF53822">
    <property type="entry name" value="Periplasmic binding protein-like I"/>
    <property type="match status" value="1"/>
</dbReference>
<evidence type="ECO:0000256" key="6">
    <source>
        <dbReference type="SAM" id="SignalP"/>
    </source>
</evidence>
<comment type="similarity">
    <text evidence="2">Belongs to the leucine-binding protein family.</text>
</comment>
<dbReference type="InterPro" id="IPR028082">
    <property type="entry name" value="Peripla_BP_I"/>
</dbReference>
<keyword evidence="9" id="KW-1185">Reference proteome</keyword>
<evidence type="ECO:0000256" key="3">
    <source>
        <dbReference type="ARBA" id="ARBA00022448"/>
    </source>
</evidence>
<evidence type="ECO:0000256" key="4">
    <source>
        <dbReference type="ARBA" id="ARBA00022729"/>
    </source>
</evidence>
<evidence type="ECO:0000256" key="1">
    <source>
        <dbReference type="ARBA" id="ARBA00003630"/>
    </source>
</evidence>
<evidence type="ECO:0000259" key="7">
    <source>
        <dbReference type="Pfam" id="PF13458"/>
    </source>
</evidence>
<comment type="caution">
    <text evidence="8">The sequence shown here is derived from an EMBL/GenBank/DDBJ whole genome shotgun (WGS) entry which is preliminary data.</text>
</comment>
<keyword evidence="4 6" id="KW-0732">Signal</keyword>
<dbReference type="PRINTS" id="PR00337">
    <property type="entry name" value="LEUILEVALBP"/>
</dbReference>
<dbReference type="InterPro" id="IPR028081">
    <property type="entry name" value="Leu-bd"/>
</dbReference>
<dbReference type="CDD" id="cd06342">
    <property type="entry name" value="PBP1_ABC_LIVBP-like"/>
    <property type="match status" value="1"/>
</dbReference>
<dbReference type="InterPro" id="IPR000709">
    <property type="entry name" value="Leu_Ile_Val-bd"/>
</dbReference>
<dbReference type="GO" id="GO:0006865">
    <property type="term" value="P:amino acid transport"/>
    <property type="evidence" value="ECO:0007669"/>
    <property type="project" value="UniProtKB-KW"/>
</dbReference>
<feature type="chain" id="PRO_5009639087" evidence="6">
    <location>
        <begin position="24"/>
        <end position="372"/>
    </location>
</feature>
<keyword evidence="5" id="KW-0029">Amino-acid transport</keyword>
<dbReference type="Pfam" id="PF13458">
    <property type="entry name" value="Peripla_BP_6"/>
    <property type="match status" value="1"/>
</dbReference>
<reference evidence="8 9" key="1">
    <citation type="submission" date="2016-10" db="EMBL/GenBank/DDBJ databases">
        <title>The Draft Genome Sequence of the Potato Rhizosphere Bacteria Ochrobactrum sp. IPA7.2.</title>
        <authorList>
            <person name="Gogoleva N.E."/>
            <person name="Khlopko Y.A."/>
            <person name="Burygin G.L."/>
            <person name="Plotnikov A.O."/>
        </authorList>
    </citation>
    <scope>NUCLEOTIDE SEQUENCE [LARGE SCALE GENOMIC DNA]</scope>
    <source>
        <strain evidence="8 9">IPA7.2</strain>
    </source>
</reference>
<keyword evidence="3" id="KW-0813">Transport</keyword>
<gene>
    <name evidence="8" type="ORF">BLA27_09815</name>
</gene>
<dbReference type="AlphaFoldDB" id="A0A1J6HL03"/>
<dbReference type="Gene3D" id="3.40.50.2300">
    <property type="match status" value="2"/>
</dbReference>
<sequence>MKRILLPAISLSVVLSLAGAASADILVGVAGPITGPNAAFGAQFKKGAEQAANDINAKGGVLGQKIRIEIGDDVSDPKQGISVANKFAADGVKYVIGHYNSGVSIPASEVYAENGILEFSPASTNPQYTERELWNTFRTCGRDDQQGKVAGDYIAEHFKDAKIAIVHDKTPYGVGLVDVAKKVLNDAGIKEVLYEGINMGDKDFSALISKMKESGVSLIYFGGLHTEAGLIMRQSADQGLKATLFSGDGMVSNELASIAGDAVIGTLNTFAPDPRKNPAAKDLVEKYRTQGFEPEAYTLYSYAAMQIIMQAIEKLGSADDAQKVAETIKQGGPWPTVIGQISYDGKGDITRPDYVVYEWTKGENGKPTYGEK</sequence>
<feature type="domain" description="Leucine-binding protein" evidence="7">
    <location>
        <begin position="25"/>
        <end position="362"/>
    </location>
</feature>
<accession>A0A1J6HL03</accession>
<name>A0A1J6HL03_9HYPH</name>
<proteinExistence type="inferred from homology"/>
<dbReference type="RefSeq" id="WP_071631587.1">
    <property type="nucleotide sequence ID" value="NZ_JBCAUP010000005.1"/>
</dbReference>
<protein>
    <submittedName>
        <fullName evidence="8">Branched chain amino acid ABC transporter substrate-binding protein</fullName>
    </submittedName>
</protein>
<evidence type="ECO:0000313" key="8">
    <source>
        <dbReference type="EMBL" id="OIS93604.1"/>
    </source>
</evidence>
<evidence type="ECO:0000256" key="2">
    <source>
        <dbReference type="ARBA" id="ARBA00010062"/>
    </source>
</evidence>
<evidence type="ECO:0000313" key="9">
    <source>
        <dbReference type="Proteomes" id="UP000182985"/>
    </source>
</evidence>
<dbReference type="PANTHER" id="PTHR47151">
    <property type="entry name" value="LEU/ILE/VAL-BINDING ABC TRANSPORTER SUBUNIT"/>
    <property type="match status" value="1"/>
</dbReference>
<dbReference type="EMBL" id="MOEC01000008">
    <property type="protein sequence ID" value="OIS93604.1"/>
    <property type="molecule type" value="Genomic_DNA"/>
</dbReference>
<comment type="function">
    <text evidence="1">Component of an amino-acid transport system.</text>
</comment>
<dbReference type="OrthoDB" id="9768386at2"/>
<feature type="signal peptide" evidence="6">
    <location>
        <begin position="1"/>
        <end position="23"/>
    </location>
</feature>
<dbReference type="PANTHER" id="PTHR47151:SF2">
    <property type="entry name" value="AMINO ACID BINDING PROTEIN"/>
    <property type="match status" value="1"/>
</dbReference>
<organism evidence="8 9">
    <name type="scientific">Brucella cytisi</name>
    <dbReference type="NCBI Taxonomy" id="407152"/>
    <lineage>
        <taxon>Bacteria</taxon>
        <taxon>Pseudomonadati</taxon>
        <taxon>Pseudomonadota</taxon>
        <taxon>Alphaproteobacteria</taxon>
        <taxon>Hyphomicrobiales</taxon>
        <taxon>Brucellaceae</taxon>
        <taxon>Brucella/Ochrobactrum group</taxon>
        <taxon>Brucella</taxon>
    </lineage>
</organism>
<dbReference type="Proteomes" id="UP000182985">
    <property type="component" value="Unassembled WGS sequence"/>
</dbReference>
<evidence type="ECO:0000256" key="5">
    <source>
        <dbReference type="ARBA" id="ARBA00022970"/>
    </source>
</evidence>